<dbReference type="EMBL" id="JAENIG010000003">
    <property type="protein sequence ID" value="MBK1854648.1"/>
    <property type="molecule type" value="Genomic_DNA"/>
</dbReference>
<evidence type="ECO:0000256" key="1">
    <source>
        <dbReference type="SAM" id="SignalP"/>
    </source>
</evidence>
<organism evidence="2 3">
    <name type="scientific">Oceaniferula flava</name>
    <dbReference type="NCBI Taxonomy" id="2800421"/>
    <lineage>
        <taxon>Bacteria</taxon>
        <taxon>Pseudomonadati</taxon>
        <taxon>Verrucomicrobiota</taxon>
        <taxon>Verrucomicrobiia</taxon>
        <taxon>Verrucomicrobiales</taxon>
        <taxon>Verrucomicrobiaceae</taxon>
        <taxon>Oceaniferula</taxon>
    </lineage>
</organism>
<evidence type="ECO:0000313" key="2">
    <source>
        <dbReference type="EMBL" id="MBK1854648.1"/>
    </source>
</evidence>
<keyword evidence="1" id="KW-0732">Signal</keyword>
<evidence type="ECO:0000313" key="3">
    <source>
        <dbReference type="Proteomes" id="UP000634206"/>
    </source>
</evidence>
<feature type="chain" id="PRO_5042098610" evidence="1">
    <location>
        <begin position="22"/>
        <end position="182"/>
    </location>
</feature>
<keyword evidence="3" id="KW-1185">Reference proteome</keyword>
<sequence length="182" mass="19816">MRNYLSAVSLGLMVSVVPAIGAAPDASAIVVSERPTHAQLAKKQTDYRTQRHGSAEVRSVKPIVTVKKRSLMGMSTLLASRGHWALVPKGSIIHMPQQLKGKLVTSPQGKLQDWPVFLRENAGWIHLFPVDLAIARGHKTIDEKQMKAYQTMGKMVIATSGGYPVSVSEQVLVPPTVEGKDK</sequence>
<feature type="signal peptide" evidence="1">
    <location>
        <begin position="1"/>
        <end position="21"/>
    </location>
</feature>
<protein>
    <submittedName>
        <fullName evidence="2">Uncharacterized protein</fullName>
    </submittedName>
</protein>
<dbReference type="AlphaFoldDB" id="A0AAE2SB63"/>
<dbReference type="Proteomes" id="UP000634206">
    <property type="component" value="Unassembled WGS sequence"/>
</dbReference>
<comment type="caution">
    <text evidence="2">The sequence shown here is derived from an EMBL/GenBank/DDBJ whole genome shotgun (WGS) entry which is preliminary data.</text>
</comment>
<proteinExistence type="predicted"/>
<name>A0AAE2SB63_9BACT</name>
<accession>A0AAE2SB63</accession>
<dbReference type="RefSeq" id="WP_309489254.1">
    <property type="nucleotide sequence ID" value="NZ_JAENIG010000003.1"/>
</dbReference>
<reference evidence="2" key="1">
    <citation type="submission" date="2021-01" db="EMBL/GenBank/DDBJ databases">
        <title>Modified the classification status of verrucomicrobia.</title>
        <authorList>
            <person name="Feng X."/>
        </authorList>
    </citation>
    <scope>NUCLEOTIDE SEQUENCE</scope>
    <source>
        <strain evidence="2">5K15</strain>
    </source>
</reference>
<gene>
    <name evidence="2" type="ORF">JIN83_06735</name>
</gene>